<sequence length="175" mass="19363">MQTADDWAPYTRLDEAASVYLRDSVAALEALRGVVDFDSVLSFSMERIVNEGASGETLYQEVAVTDGARLILWIGDDGTDDEGTPLFTSTIRVIPLSWVYDVALQVDYRPTKDRRELHAVELVIYLGIANETKARTPEKTDLFPEQLKFSKSPADGGRAQAQRLIQFGKAVAAHV</sequence>
<reference evidence="1" key="2">
    <citation type="journal article" date="2022" name="BMC Genomics">
        <title>Comparative genome analysis of mycobacteria focusing on tRNA and non-coding RNA.</title>
        <authorList>
            <person name="Behra P.R.K."/>
            <person name="Pettersson B.M.F."/>
            <person name="Ramesh M."/>
            <person name="Das S."/>
            <person name="Dasgupta S."/>
            <person name="Kirsebom L.A."/>
        </authorList>
    </citation>
    <scope>NUCLEOTIDE SEQUENCE</scope>
    <source>
        <strain evidence="1">DSM 44242</strain>
    </source>
</reference>
<reference evidence="1" key="1">
    <citation type="submission" date="2020-07" db="EMBL/GenBank/DDBJ databases">
        <authorList>
            <person name="Pettersson B.M.F."/>
            <person name="Behra P.R.K."/>
            <person name="Ramesh M."/>
            <person name="Das S."/>
            <person name="Dasgupta S."/>
            <person name="Kirsebom L.A."/>
        </authorList>
    </citation>
    <scope>NUCLEOTIDE SEQUENCE</scope>
    <source>
        <strain evidence="1">DSM 44242</strain>
    </source>
</reference>
<dbReference type="EMBL" id="JACKVC010000016">
    <property type="protein sequence ID" value="MCV7389004.1"/>
    <property type="molecule type" value="Genomic_DNA"/>
</dbReference>
<organism evidence="1 2">
    <name type="scientific">Mycolicibacterium porcinum</name>
    <dbReference type="NCBI Taxonomy" id="39693"/>
    <lineage>
        <taxon>Bacteria</taxon>
        <taxon>Bacillati</taxon>
        <taxon>Actinomycetota</taxon>
        <taxon>Actinomycetes</taxon>
        <taxon>Mycobacteriales</taxon>
        <taxon>Mycobacteriaceae</taxon>
        <taxon>Mycolicibacterium</taxon>
    </lineage>
</organism>
<proteinExistence type="predicted"/>
<protein>
    <submittedName>
        <fullName evidence="1">Uncharacterized protein</fullName>
    </submittedName>
</protein>
<dbReference type="AlphaFoldDB" id="A0AAW5T2C4"/>
<dbReference type="RefSeq" id="WP_036441026.1">
    <property type="nucleotide sequence ID" value="NZ_JACKVC010000016.1"/>
</dbReference>
<name>A0AAW5T2C4_9MYCO</name>
<accession>A0AAW5T2C4</accession>
<dbReference type="Proteomes" id="UP001141659">
    <property type="component" value="Unassembled WGS sequence"/>
</dbReference>
<gene>
    <name evidence="1" type="ORF">H5P34_13200</name>
</gene>
<evidence type="ECO:0000313" key="2">
    <source>
        <dbReference type="Proteomes" id="UP001141659"/>
    </source>
</evidence>
<evidence type="ECO:0000313" key="1">
    <source>
        <dbReference type="EMBL" id="MCV7389004.1"/>
    </source>
</evidence>
<comment type="caution">
    <text evidence="1">The sequence shown here is derived from an EMBL/GenBank/DDBJ whole genome shotgun (WGS) entry which is preliminary data.</text>
</comment>